<dbReference type="Proteomes" id="UP000005254">
    <property type="component" value="Chromosome"/>
</dbReference>
<evidence type="ECO:0000313" key="2">
    <source>
        <dbReference type="EMBL" id="AFQ04075.1"/>
    </source>
</evidence>
<dbReference type="RefSeq" id="WP_014894437.1">
    <property type="nucleotide sequence ID" value="NC_018497.1"/>
</dbReference>
<keyword evidence="1" id="KW-0812">Transmembrane</keyword>
<evidence type="ECO:0000313" key="3">
    <source>
        <dbReference type="Proteomes" id="UP000005254"/>
    </source>
</evidence>
<organism evidence="2 3">
    <name type="scientific">Mycoplasmoides genitalium M6320</name>
    <dbReference type="NCBI Taxonomy" id="662945"/>
    <lineage>
        <taxon>Bacteria</taxon>
        <taxon>Bacillati</taxon>
        <taxon>Mycoplasmatota</taxon>
        <taxon>Mycoplasmoidales</taxon>
        <taxon>Mycoplasmoidaceae</taxon>
        <taxon>Mycoplasmoides</taxon>
    </lineage>
</organism>
<dbReference type="AlphaFoldDB" id="A0ABC7ZIW6"/>
<accession>A0ABC7ZIW6</accession>
<feature type="transmembrane region" description="Helical" evidence="1">
    <location>
        <begin position="109"/>
        <end position="128"/>
    </location>
</feature>
<reference evidence="2 3" key="1">
    <citation type="journal article" date="2012" name="J. Bacteriol.">
        <title>Draft Genome Sequences of Four Axenic Mycoplasma genitalium Strains Isolated from Denmark, Japan, and Australia.</title>
        <authorList>
            <person name="McGowin C.L."/>
            <person name="Ma L."/>
            <person name="Jensen J.S."/>
            <person name="Mancuso M.M."/>
            <person name="Hamasuna R."/>
            <person name="Adegboye D."/>
            <person name="Martin D.H."/>
        </authorList>
    </citation>
    <scope>NUCLEOTIDE SEQUENCE [LARGE SCALE GENOMIC DNA]</scope>
    <source>
        <strain evidence="2 3">M6320</strain>
    </source>
</reference>
<dbReference type="KEGG" id="mgx:CM1_01515"/>
<keyword evidence="1" id="KW-1133">Transmembrane helix</keyword>
<evidence type="ECO:0000256" key="1">
    <source>
        <dbReference type="SAM" id="Phobius"/>
    </source>
</evidence>
<name>A0ABC7ZIW6_MYCGT</name>
<dbReference type="EMBL" id="CP003772">
    <property type="protein sequence ID" value="AFQ04075.1"/>
    <property type="molecule type" value="Genomic_DNA"/>
</dbReference>
<sequence>MHFNSNFKECFNKIAKKVNSLDSEYYEFSSFIERIRTTFGLLIALTVLSNLIIISFVLIWFFTDGFDQLRLLFFTLFIPFFISLLVAIFLIFLNNSFRNFFQINEKNWLFLWTCVFSSLPIFNLWLIVRLNKTIKNFASDYGFKIVNKYNSLTSGIFVFDFADYVSFEANLTNWKNTNDKNRNFVNFFETISKEKTGVVQKPVLNFQRLYVNRLYYQSKLSVGSNQQTPQTAFDNLRNYVENKQRETVRVKQYILT</sequence>
<feature type="transmembrane region" description="Helical" evidence="1">
    <location>
        <begin position="74"/>
        <end position="97"/>
    </location>
</feature>
<proteinExistence type="predicted"/>
<keyword evidence="1" id="KW-0472">Membrane</keyword>
<gene>
    <name evidence="2" type="ORF">CM1_01515</name>
</gene>
<protein>
    <submittedName>
        <fullName evidence="2">Uncharacterized protein</fullName>
    </submittedName>
</protein>
<feature type="transmembrane region" description="Helical" evidence="1">
    <location>
        <begin position="39"/>
        <end position="62"/>
    </location>
</feature>